<gene>
    <name evidence="2" type="ORF">ARALYDRAFT_915982</name>
</gene>
<accession>D7MIM8</accession>
<dbReference type="GO" id="GO:0016592">
    <property type="term" value="C:mediator complex"/>
    <property type="evidence" value="ECO:0007669"/>
    <property type="project" value="EnsemblPlants"/>
</dbReference>
<dbReference type="EMBL" id="GL348719">
    <property type="protein sequence ID" value="EFH44822.1"/>
    <property type="molecule type" value="Genomic_DNA"/>
</dbReference>
<keyword evidence="3" id="KW-1185">Reference proteome</keyword>
<dbReference type="PROSITE" id="PS51998">
    <property type="entry name" value="DEK_C"/>
    <property type="match status" value="1"/>
</dbReference>
<dbReference type="Gramene" id="scaffold_703724.1">
    <property type="protein sequence ID" value="scaffold_703724.1"/>
    <property type="gene ID" value="scaffold_703724.1"/>
</dbReference>
<evidence type="ECO:0000259" key="1">
    <source>
        <dbReference type="PROSITE" id="PS51998"/>
    </source>
</evidence>
<sequence length="94" mass="10821">MTSMEEVAREEVEIGKDLQRKIEKTVKKILESSNLYKITEIKAREEASLELDLDLSQDPYKVIVREVVESFLEEAVKVIGNRIAMLPERIESSI</sequence>
<dbReference type="HOGENOM" id="CLU_2416307_0_0_1"/>
<reference evidence="3" key="1">
    <citation type="journal article" date="2011" name="Nat. Genet.">
        <title>The Arabidopsis lyrata genome sequence and the basis of rapid genome size change.</title>
        <authorList>
            <person name="Hu T.T."/>
            <person name="Pattyn P."/>
            <person name="Bakker E.G."/>
            <person name="Cao J."/>
            <person name="Cheng J.-F."/>
            <person name="Clark R.M."/>
            <person name="Fahlgren N."/>
            <person name="Fawcett J.A."/>
            <person name="Grimwood J."/>
            <person name="Gundlach H."/>
            <person name="Haberer G."/>
            <person name="Hollister J.D."/>
            <person name="Ossowski S."/>
            <person name="Ottilar R.P."/>
            <person name="Salamov A.A."/>
            <person name="Schneeberger K."/>
            <person name="Spannagl M."/>
            <person name="Wang X."/>
            <person name="Yang L."/>
            <person name="Nasrallah M.E."/>
            <person name="Bergelson J."/>
            <person name="Carrington J.C."/>
            <person name="Gaut B.S."/>
            <person name="Schmutz J."/>
            <person name="Mayer K.F.X."/>
            <person name="Van de Peer Y."/>
            <person name="Grigoriev I.V."/>
            <person name="Nordborg M."/>
            <person name="Weigel D."/>
            <person name="Guo Y.-L."/>
        </authorList>
    </citation>
    <scope>NUCLEOTIDE SEQUENCE [LARGE SCALE GENOMIC DNA]</scope>
    <source>
        <strain evidence="3">cv. MN47</strain>
    </source>
</reference>
<protein>
    <recommendedName>
        <fullName evidence="1">DEK-C domain-containing protein</fullName>
    </recommendedName>
</protein>
<feature type="domain" description="DEK-C" evidence="1">
    <location>
        <begin position="16"/>
        <end position="73"/>
    </location>
</feature>
<evidence type="ECO:0000313" key="3">
    <source>
        <dbReference type="Proteomes" id="UP000008694"/>
    </source>
</evidence>
<name>D7MIM8_ARALL</name>
<organism evidence="3">
    <name type="scientific">Arabidopsis lyrata subsp. lyrata</name>
    <name type="common">Lyre-leaved rock-cress</name>
    <dbReference type="NCBI Taxonomy" id="81972"/>
    <lineage>
        <taxon>Eukaryota</taxon>
        <taxon>Viridiplantae</taxon>
        <taxon>Streptophyta</taxon>
        <taxon>Embryophyta</taxon>
        <taxon>Tracheophyta</taxon>
        <taxon>Spermatophyta</taxon>
        <taxon>Magnoliopsida</taxon>
        <taxon>eudicotyledons</taxon>
        <taxon>Gunneridae</taxon>
        <taxon>Pentapetalae</taxon>
        <taxon>rosids</taxon>
        <taxon>malvids</taxon>
        <taxon>Brassicales</taxon>
        <taxon>Brassicaceae</taxon>
        <taxon>Camelineae</taxon>
        <taxon>Arabidopsis</taxon>
    </lineage>
</organism>
<dbReference type="Proteomes" id="UP000008694">
    <property type="component" value="Unassembled WGS sequence"/>
</dbReference>
<dbReference type="KEGG" id="aly:9304635"/>
<dbReference type="InterPro" id="IPR014876">
    <property type="entry name" value="DEK_C"/>
</dbReference>
<dbReference type="OrthoDB" id="1107754at2759"/>
<dbReference type="STRING" id="81972.D7MIM8"/>
<dbReference type="Pfam" id="PF08766">
    <property type="entry name" value="DEK_C"/>
    <property type="match status" value="1"/>
</dbReference>
<proteinExistence type="predicted"/>
<dbReference type="AlphaFoldDB" id="D7MIM8"/>
<evidence type="ECO:0000313" key="2">
    <source>
        <dbReference type="EMBL" id="EFH44822.1"/>
    </source>
</evidence>